<dbReference type="RefSeq" id="WP_398718178.1">
    <property type="nucleotide sequence ID" value="NZ_JBIRWE010000003.1"/>
</dbReference>
<protein>
    <submittedName>
        <fullName evidence="2">Uncharacterized protein</fullName>
    </submittedName>
</protein>
<gene>
    <name evidence="2" type="ORF">ACH429_08810</name>
</gene>
<reference evidence="2 3" key="1">
    <citation type="submission" date="2024-10" db="EMBL/GenBank/DDBJ databases">
        <title>The Natural Products Discovery Center: Release of the First 8490 Sequenced Strains for Exploring Actinobacteria Biosynthetic Diversity.</title>
        <authorList>
            <person name="Kalkreuter E."/>
            <person name="Kautsar S.A."/>
            <person name="Yang D."/>
            <person name="Bader C.D."/>
            <person name="Teijaro C.N."/>
            <person name="Fluegel L."/>
            <person name="Davis C.M."/>
            <person name="Simpson J.R."/>
            <person name="Lauterbach L."/>
            <person name="Steele A.D."/>
            <person name="Gui C."/>
            <person name="Meng S."/>
            <person name="Li G."/>
            <person name="Viehrig K."/>
            <person name="Ye F."/>
            <person name="Su P."/>
            <person name="Kiefer A.F."/>
            <person name="Nichols A."/>
            <person name="Cepeda A.J."/>
            <person name="Yan W."/>
            <person name="Fan B."/>
            <person name="Jiang Y."/>
            <person name="Adhikari A."/>
            <person name="Zheng C.-J."/>
            <person name="Schuster L."/>
            <person name="Cowan T.M."/>
            <person name="Smanski M.J."/>
            <person name="Chevrette M.G."/>
            <person name="De Carvalho L.P.S."/>
            <person name="Shen B."/>
        </authorList>
    </citation>
    <scope>NUCLEOTIDE SEQUENCE [LARGE SCALE GENOMIC DNA]</scope>
    <source>
        <strain evidence="2 3">NPDC020327</strain>
    </source>
</reference>
<accession>A0ABW7UNJ4</accession>
<keyword evidence="1" id="KW-0472">Membrane</keyword>
<evidence type="ECO:0000256" key="1">
    <source>
        <dbReference type="SAM" id="Phobius"/>
    </source>
</evidence>
<organism evidence="2 3">
    <name type="scientific">Streptomyces pathocidini</name>
    <dbReference type="NCBI Taxonomy" id="1650571"/>
    <lineage>
        <taxon>Bacteria</taxon>
        <taxon>Bacillati</taxon>
        <taxon>Actinomycetota</taxon>
        <taxon>Actinomycetes</taxon>
        <taxon>Kitasatosporales</taxon>
        <taxon>Streptomycetaceae</taxon>
        <taxon>Streptomyces</taxon>
    </lineage>
</organism>
<dbReference type="Proteomes" id="UP001611548">
    <property type="component" value="Unassembled WGS sequence"/>
</dbReference>
<evidence type="ECO:0000313" key="3">
    <source>
        <dbReference type="Proteomes" id="UP001611548"/>
    </source>
</evidence>
<evidence type="ECO:0000313" key="2">
    <source>
        <dbReference type="EMBL" id="MFI1964220.1"/>
    </source>
</evidence>
<keyword evidence="3" id="KW-1185">Reference proteome</keyword>
<sequence length="140" mass="16243">MRGIVFSLIFLSWGFVSVTRILLGHFSGFWDAFGASWLLFSPLALNVVLGKVIVDAEGIHAWRPLGRRTYRWCEISDITVEEKVSRGHGAHRIKVHRHGCRPRWLPAPYVDIRASQEWYQQFLVQAEEIKAQWRAARVEE</sequence>
<name>A0ABW7UNJ4_9ACTN</name>
<keyword evidence="1" id="KW-1133">Transmembrane helix</keyword>
<proteinExistence type="predicted"/>
<comment type="caution">
    <text evidence="2">The sequence shown here is derived from an EMBL/GenBank/DDBJ whole genome shotgun (WGS) entry which is preliminary data.</text>
</comment>
<dbReference type="EMBL" id="JBIRWE010000003">
    <property type="protein sequence ID" value="MFI1964220.1"/>
    <property type="molecule type" value="Genomic_DNA"/>
</dbReference>
<keyword evidence="1" id="KW-0812">Transmembrane</keyword>
<feature type="transmembrane region" description="Helical" evidence="1">
    <location>
        <begin position="36"/>
        <end position="54"/>
    </location>
</feature>